<dbReference type="SMART" id="SM00869">
    <property type="entry name" value="Autotransporter"/>
    <property type="match status" value="1"/>
</dbReference>
<dbReference type="PANTHER" id="PTHR45648:SF22">
    <property type="entry name" value="GDSL LIPASE_ACYLHYDROLASE FAMILY PROTEIN (AFU_ORTHOLOGUE AFUA_4G14700)"/>
    <property type="match status" value="1"/>
</dbReference>
<feature type="domain" description="Autotransporter" evidence="3">
    <location>
        <begin position="353"/>
        <end position="630"/>
    </location>
</feature>
<dbReference type="PROSITE" id="PS51208">
    <property type="entry name" value="AUTOTRANSPORTER"/>
    <property type="match status" value="1"/>
</dbReference>
<dbReference type="InterPro" id="IPR051058">
    <property type="entry name" value="GDSL_Est/Lipase"/>
</dbReference>
<proteinExistence type="predicted"/>
<dbReference type="EMBL" id="AMWE01000002">
    <property type="protein sequence ID" value="ERO58317.1"/>
    <property type="molecule type" value="Genomic_DNA"/>
</dbReference>
<keyword evidence="1" id="KW-0378">Hydrolase</keyword>
<gene>
    <name evidence="4" type="ORF">A544_1493</name>
</gene>
<dbReference type="Pfam" id="PF03797">
    <property type="entry name" value="Autotransporter"/>
    <property type="match status" value="1"/>
</dbReference>
<name>A0AAV3KCK5_9GAMM</name>
<dbReference type="GeneID" id="43520202"/>
<evidence type="ECO:0000313" key="5">
    <source>
        <dbReference type="Proteomes" id="UP000017142"/>
    </source>
</evidence>
<dbReference type="SUPFAM" id="SSF52266">
    <property type="entry name" value="SGNH hydrolase"/>
    <property type="match status" value="1"/>
</dbReference>
<evidence type="ECO:0000256" key="1">
    <source>
        <dbReference type="ARBA" id="ARBA00022801"/>
    </source>
</evidence>
<dbReference type="InterPro" id="IPR036709">
    <property type="entry name" value="Autotransporte_beta_dom_sf"/>
</dbReference>
<keyword evidence="2" id="KW-0812">Transmembrane</keyword>
<comment type="caution">
    <text evidence="4">The sequence shown here is derived from an EMBL/GenBank/DDBJ whole genome shotgun (WGS) entry which is preliminary data.</text>
</comment>
<organism evidence="4 5">
    <name type="scientific">Dickeya solani D s0432-1</name>
    <dbReference type="NCBI Taxonomy" id="1231725"/>
    <lineage>
        <taxon>Bacteria</taxon>
        <taxon>Pseudomonadati</taxon>
        <taxon>Pseudomonadota</taxon>
        <taxon>Gammaproteobacteria</taxon>
        <taxon>Enterobacterales</taxon>
        <taxon>Pectobacteriaceae</taxon>
        <taxon>Dickeya</taxon>
    </lineage>
</organism>
<keyword evidence="2" id="KW-1133">Transmembrane helix</keyword>
<dbReference type="RefSeq" id="WP_022632946.1">
    <property type="nucleotide sequence ID" value="NZ_AMWE01000002.1"/>
</dbReference>
<dbReference type="Gene3D" id="3.40.50.1110">
    <property type="entry name" value="SGNH hydrolase"/>
    <property type="match status" value="1"/>
</dbReference>
<dbReference type="CDD" id="cd01847">
    <property type="entry name" value="Triacylglycerol_lipase_like"/>
    <property type="match status" value="1"/>
</dbReference>
<dbReference type="SUPFAM" id="SSF103515">
    <property type="entry name" value="Autotransporter"/>
    <property type="match status" value="1"/>
</dbReference>
<dbReference type="InterPro" id="IPR036514">
    <property type="entry name" value="SGNH_hydro_sf"/>
</dbReference>
<sequence>MSLIRKAFKMPYPVNVINLYICWYLAYVFSVRDKAYVLLTITVLFLYTLTGEAETFNSTVVFGDSLSDAGNLSQALGLGITRFTTNPGETAVMYVAEGLGLSATDSSSGGTNNAWGGAGVLNNYALGTIFSPTIQAQVNNYLRDNTVNASTLYQMWAGSNDIYALYESAPDTATAEIIPVAEAEISLLSSLYNAGAKYAVVYNLSNLSTTPDAKINDRQEKYQEVVTQYNQTLNHGLTALSKNGLNIIPVNTYELLNEIMANPSAYGIINTTSGACDTISSLFCTPDDYTSGTEYTYFFADNLHPTTGVNKMLASVVLSEIAAPGKISLLSKGPLAATQSQYTLLRNEILADTRGSATRVFLGGDYSHASSPDNIPSTSGNNRFISIGGDLKFSENVNAGAVVTLSSQQAAIDDAGYKLYDDSIALYEVYHIDNAWLSAFFNTGRSNFDDVYRTLHIGPANRRESGSVKGHHLGGGIDGGWWFNLGPVKTGPFARLERQFVKVYGYSERGDDSSAMWFSAQRRNSLVSGLGWRAQGQWSVFGLDISPFAEIARNHDYMTHAPQVTAGLNTMNGSFSMSGAVSEKNWDSADAGIMLNITSNLHTWLQYSSQFGGNARKGDYGVSAGLEYAFR</sequence>
<dbReference type="PANTHER" id="PTHR45648">
    <property type="entry name" value="GDSL LIPASE/ACYLHYDROLASE FAMILY PROTEIN (AFU_ORTHOLOGUE AFUA_4G14700)"/>
    <property type="match status" value="1"/>
</dbReference>
<evidence type="ECO:0000259" key="3">
    <source>
        <dbReference type="PROSITE" id="PS51208"/>
    </source>
</evidence>
<protein>
    <submittedName>
        <fullName evidence="4">EstA</fullName>
    </submittedName>
</protein>
<dbReference type="Gene3D" id="2.40.128.130">
    <property type="entry name" value="Autotransporter beta-domain"/>
    <property type="match status" value="1"/>
</dbReference>
<dbReference type="Proteomes" id="UP000017142">
    <property type="component" value="Unassembled WGS sequence"/>
</dbReference>
<keyword evidence="2" id="KW-0472">Membrane</keyword>
<evidence type="ECO:0000313" key="4">
    <source>
        <dbReference type="EMBL" id="ERO58317.1"/>
    </source>
</evidence>
<dbReference type="GO" id="GO:0016788">
    <property type="term" value="F:hydrolase activity, acting on ester bonds"/>
    <property type="evidence" value="ECO:0007669"/>
    <property type="project" value="InterPro"/>
</dbReference>
<dbReference type="AlphaFoldDB" id="A0AAV3KCK5"/>
<evidence type="ECO:0000256" key="2">
    <source>
        <dbReference type="SAM" id="Phobius"/>
    </source>
</evidence>
<reference evidence="5" key="1">
    <citation type="journal article" date="2013" name="Diversity">
        <title>Genome Sequence of Dickeya solani, a New soft Rot Pathogen of Potato, Suggests its Emergence May Be Related to a Novel Combination of Non-Ribosomal Peptide/Polyketide Synthetase Clusters.</title>
        <authorList>
            <person name="Garlant L."/>
            <person name="Koskinen P."/>
            <person name="Rouhiainen L."/>
            <person name="Laine P."/>
            <person name="Paulin L."/>
            <person name="Auvinen P."/>
            <person name="Holm L."/>
            <person name="Pirhonen M."/>
        </authorList>
    </citation>
    <scope>NUCLEOTIDE SEQUENCE [LARGE SCALE GENOMIC DNA]</scope>
    <source>
        <strain evidence="5">D s0432-1</strain>
    </source>
</reference>
<dbReference type="InterPro" id="IPR005546">
    <property type="entry name" value="Autotransporte_beta"/>
</dbReference>
<dbReference type="Pfam" id="PF00657">
    <property type="entry name" value="Lipase_GDSL"/>
    <property type="match status" value="1"/>
</dbReference>
<feature type="transmembrane region" description="Helical" evidence="2">
    <location>
        <begin position="12"/>
        <end position="29"/>
    </location>
</feature>
<accession>A0AAV3KCK5</accession>
<dbReference type="InterPro" id="IPR001087">
    <property type="entry name" value="GDSL"/>
</dbReference>